<protein>
    <submittedName>
        <fullName evidence="3">Uncharacterized protein</fullName>
    </submittedName>
</protein>
<dbReference type="InParanoid" id="G5A2Z4"/>
<dbReference type="AlphaFoldDB" id="G5A2Z4"/>
<sequence>MKTEVEDCCELSPYSNQVDPNSSTLTTTSTTAAAHFNPEERLALTSAWIAAALTHEAQDSQEFWTKIQSDYADNLPLTGRLKTAEGLRVQWEEMHPHLVEFLTLFMEKWSKCQINLRYALSRRKEAFKCAKAAVRAKNKRFGDWDSAWELVNHEKWQNVLSPRIIQHAVSVEKVSARQSRAKSRREDAEGAEDRRVKPRRDVDGSQQRAKPSMADEVELKKVVAQGIQLELDIMTRSEDGLSAEAVE</sequence>
<feature type="region of interest" description="Disordered" evidence="1">
    <location>
        <begin position="176"/>
        <end position="217"/>
    </location>
</feature>
<reference evidence="3 4" key="1">
    <citation type="journal article" date="2006" name="Science">
        <title>Phytophthora genome sequences uncover evolutionary origins and mechanisms of pathogenesis.</title>
        <authorList>
            <person name="Tyler B.M."/>
            <person name="Tripathy S."/>
            <person name="Zhang X."/>
            <person name="Dehal P."/>
            <person name="Jiang R.H."/>
            <person name="Aerts A."/>
            <person name="Arredondo F.D."/>
            <person name="Baxter L."/>
            <person name="Bensasson D."/>
            <person name="Beynon J.L."/>
            <person name="Chapman J."/>
            <person name="Damasceno C.M."/>
            <person name="Dorrance A.E."/>
            <person name="Dou D."/>
            <person name="Dickerman A.W."/>
            <person name="Dubchak I.L."/>
            <person name="Garbelotto M."/>
            <person name="Gijzen M."/>
            <person name="Gordon S.G."/>
            <person name="Govers F."/>
            <person name="Grunwald N.J."/>
            <person name="Huang W."/>
            <person name="Ivors K.L."/>
            <person name="Jones R.W."/>
            <person name="Kamoun S."/>
            <person name="Krampis K."/>
            <person name="Lamour K.H."/>
            <person name="Lee M.K."/>
            <person name="McDonald W.H."/>
            <person name="Medina M."/>
            <person name="Meijer H.J."/>
            <person name="Nordberg E.K."/>
            <person name="Maclean D.J."/>
            <person name="Ospina-Giraldo M.D."/>
            <person name="Morris P.F."/>
            <person name="Phuntumart V."/>
            <person name="Putnam N.H."/>
            <person name="Rash S."/>
            <person name="Rose J.K."/>
            <person name="Sakihama Y."/>
            <person name="Salamov A.A."/>
            <person name="Savidor A."/>
            <person name="Scheuring C.F."/>
            <person name="Smith B.M."/>
            <person name="Sobral B.W."/>
            <person name="Terry A."/>
            <person name="Torto-Alalibo T.A."/>
            <person name="Win J."/>
            <person name="Xu Z."/>
            <person name="Zhang H."/>
            <person name="Grigoriev I.V."/>
            <person name="Rokhsar D.S."/>
            <person name="Boore J.L."/>
        </authorList>
    </citation>
    <scope>NUCLEOTIDE SEQUENCE [LARGE SCALE GENOMIC DNA]</scope>
    <source>
        <strain evidence="3 4">P6497</strain>
    </source>
</reference>
<name>G5A2Z4_PHYSP</name>
<keyword evidence="4" id="KW-1185">Reference proteome</keyword>
<evidence type="ECO:0000313" key="2">
    <source>
        <dbReference type="EMBL" id="EGZ04644.1"/>
    </source>
</evidence>
<dbReference type="KEGG" id="psoj:PHYSODRAFT_338737"/>
<dbReference type="GeneID" id="20647632"/>
<dbReference type="Proteomes" id="UP000002640">
    <property type="component" value="Unassembled WGS sequence"/>
</dbReference>
<dbReference type="RefSeq" id="XP_009534895.1">
    <property type="nucleotide sequence ID" value="XM_009536600.1"/>
</dbReference>
<evidence type="ECO:0000313" key="4">
    <source>
        <dbReference type="Proteomes" id="UP000002640"/>
    </source>
</evidence>
<dbReference type="KEGG" id="psoj:PHYSODRAFT_308181"/>
<feature type="compositionally biased region" description="Basic and acidic residues" evidence="1">
    <location>
        <begin position="184"/>
        <end position="203"/>
    </location>
</feature>
<gene>
    <name evidence="2" type="ORF">PHYSODRAFT_308181</name>
    <name evidence="3" type="ORF">PHYSODRAFT_338737</name>
</gene>
<dbReference type="RefSeq" id="XP_009539935.1">
    <property type="nucleotide sequence ID" value="XM_009541640.1"/>
</dbReference>
<organism evidence="4">
    <name type="scientific">Phytophthora sojae (strain P6497)</name>
    <name type="common">Soybean stem and root rot agent</name>
    <name type="synonym">Phytophthora megasperma f. sp. glycines</name>
    <dbReference type="NCBI Taxonomy" id="1094619"/>
    <lineage>
        <taxon>Eukaryota</taxon>
        <taxon>Sar</taxon>
        <taxon>Stramenopiles</taxon>
        <taxon>Oomycota</taxon>
        <taxon>Peronosporomycetes</taxon>
        <taxon>Peronosporales</taxon>
        <taxon>Peronosporaceae</taxon>
        <taxon>Phytophthora</taxon>
    </lineage>
</organism>
<evidence type="ECO:0000256" key="1">
    <source>
        <dbReference type="SAM" id="MobiDB-lite"/>
    </source>
</evidence>
<evidence type="ECO:0000313" key="3">
    <source>
        <dbReference type="EMBL" id="EGZ10034.1"/>
    </source>
</evidence>
<dbReference type="EMBL" id="JH159159">
    <property type="protein sequence ID" value="EGZ10034.1"/>
    <property type="molecule type" value="Genomic_DNA"/>
</dbReference>
<dbReference type="EMBL" id="JH159177">
    <property type="protein sequence ID" value="EGZ04644.1"/>
    <property type="molecule type" value="Genomic_DNA"/>
</dbReference>
<accession>G5A2Z4</accession>
<dbReference type="GeneID" id="20642997"/>
<reference evidence="3" key="2">
    <citation type="submission" date="2011-09" db="EMBL/GenBank/DDBJ databases">
        <authorList>
            <consortium name="US DOE Joint Genome Institute (JGI-PGF)"/>
            <person name="Aerts A."/>
            <person name="Grimwood J."/>
            <person name="Schmutz J."/>
            <person name="Lucas S."/>
            <person name="Hammon N."/>
            <person name="Glavina del Rio T."/>
            <person name="Dalin E."/>
            <person name="Tice H."/>
            <person name="Pitluck S."/>
            <person name="Dehal P."/>
            <person name="Chapman J."/>
            <person name="Putman N.H."/>
            <person name="Salamov A.A."/>
            <person name="Terry A."/>
            <person name="Rokhsar D.S."/>
            <person name="Boore J.L."/>
            <person name="Tripathy S."/>
            <person name="Tyler B.M."/>
            <person name="Grigoriev I.V."/>
        </authorList>
    </citation>
    <scope>NUCLEOTIDE SEQUENCE</scope>
    <source>
        <strain evidence="3">P6497</strain>
    </source>
</reference>
<proteinExistence type="predicted"/>